<dbReference type="InterPro" id="IPR013766">
    <property type="entry name" value="Thioredoxin_domain"/>
</dbReference>
<feature type="active site" description="Cysteine sulfenic acid (-SOH) intermediate; for peroxidase activity" evidence="12">
    <location>
        <position position="39"/>
    </location>
</feature>
<dbReference type="InterPro" id="IPR024706">
    <property type="entry name" value="Peroxiredoxin_AhpC-typ"/>
</dbReference>
<dbReference type="NCBIfam" id="NF006960">
    <property type="entry name" value="PRK09437.1"/>
    <property type="match status" value="1"/>
</dbReference>
<gene>
    <name evidence="14" type="ORF">A3A63_02660</name>
</gene>
<evidence type="ECO:0000256" key="8">
    <source>
        <dbReference type="ARBA" id="ARBA00023284"/>
    </source>
</evidence>
<evidence type="ECO:0000259" key="13">
    <source>
        <dbReference type="PROSITE" id="PS51352"/>
    </source>
</evidence>
<dbReference type="EC" id="1.11.1.24" evidence="3"/>
<sequence>MIAEDFVLPDESGADRSLSDYMGKWVVLYFYPKDDTPGCTKEACSLRDAQGELQALGVQVLGVSKDSVSSHKQFHDKYQLNFPLLSDESKEVIIAYGAWGKKKFLGKEYDGTIRKTYLIDDQGEIRKVYESVNPFDHAAEILRDLKTLKP</sequence>
<evidence type="ECO:0000256" key="6">
    <source>
        <dbReference type="ARBA" id="ARBA00023002"/>
    </source>
</evidence>
<dbReference type="GO" id="GO:0008379">
    <property type="term" value="F:thioredoxin peroxidase activity"/>
    <property type="evidence" value="ECO:0007669"/>
    <property type="project" value="TreeGrafter"/>
</dbReference>
<dbReference type="GO" id="GO:0034599">
    <property type="term" value="P:cellular response to oxidative stress"/>
    <property type="evidence" value="ECO:0007669"/>
    <property type="project" value="TreeGrafter"/>
</dbReference>
<evidence type="ECO:0000256" key="1">
    <source>
        <dbReference type="ARBA" id="ARBA00003330"/>
    </source>
</evidence>
<dbReference type="Proteomes" id="UP000176450">
    <property type="component" value="Unassembled WGS sequence"/>
</dbReference>
<dbReference type="PANTHER" id="PTHR42801:SF4">
    <property type="entry name" value="AHPC_TSA FAMILY PROTEIN"/>
    <property type="match status" value="1"/>
</dbReference>
<reference evidence="14 15" key="1">
    <citation type="journal article" date="2016" name="Nat. Commun.">
        <title>Thousands of microbial genomes shed light on interconnected biogeochemical processes in an aquifer system.</title>
        <authorList>
            <person name="Anantharaman K."/>
            <person name="Brown C.T."/>
            <person name="Hug L.A."/>
            <person name="Sharon I."/>
            <person name="Castelle C.J."/>
            <person name="Probst A.J."/>
            <person name="Thomas B.C."/>
            <person name="Singh A."/>
            <person name="Wilkins M.J."/>
            <person name="Karaoz U."/>
            <person name="Brodie E.L."/>
            <person name="Williams K.H."/>
            <person name="Hubbard S.S."/>
            <person name="Banfield J.F."/>
        </authorList>
    </citation>
    <scope>NUCLEOTIDE SEQUENCE [LARGE SCALE GENOMIC DNA]</scope>
</reference>
<evidence type="ECO:0000256" key="5">
    <source>
        <dbReference type="ARBA" id="ARBA00022862"/>
    </source>
</evidence>
<proteinExistence type="inferred from homology"/>
<comment type="subunit">
    <text evidence="2">Monomer.</text>
</comment>
<dbReference type="PROSITE" id="PS51352">
    <property type="entry name" value="THIOREDOXIN_2"/>
    <property type="match status" value="1"/>
</dbReference>
<dbReference type="SUPFAM" id="SSF52833">
    <property type="entry name" value="Thioredoxin-like"/>
    <property type="match status" value="1"/>
</dbReference>
<dbReference type="InterPro" id="IPR050924">
    <property type="entry name" value="Peroxiredoxin_BCP/PrxQ"/>
</dbReference>
<evidence type="ECO:0000256" key="4">
    <source>
        <dbReference type="ARBA" id="ARBA00022559"/>
    </source>
</evidence>
<comment type="caution">
    <text evidence="14">The sequence shown here is derived from an EMBL/GenBank/DDBJ whole genome shotgun (WGS) entry which is preliminary data.</text>
</comment>
<comment type="function">
    <text evidence="1">Thiol-specific peroxidase that catalyzes the reduction of hydrogen peroxide and organic hydroperoxides to water and alcohols, respectively. Plays a role in cell protection against oxidative stress by detoxifying peroxides and as sensor of hydrogen peroxide-mediated signaling events.</text>
</comment>
<feature type="domain" description="Thioredoxin" evidence="13">
    <location>
        <begin position="1"/>
        <end position="150"/>
    </location>
</feature>
<protein>
    <recommendedName>
        <fullName evidence="3">thioredoxin-dependent peroxiredoxin</fullName>
        <ecNumber evidence="3">1.11.1.24</ecNumber>
    </recommendedName>
    <alternativeName>
        <fullName evidence="9">Thioredoxin peroxidase</fullName>
    </alternativeName>
</protein>
<dbReference type="Pfam" id="PF00578">
    <property type="entry name" value="AhpC-TSA"/>
    <property type="match status" value="1"/>
</dbReference>
<comment type="catalytic activity">
    <reaction evidence="11">
        <text>a hydroperoxide + [thioredoxin]-dithiol = an alcohol + [thioredoxin]-disulfide + H2O</text>
        <dbReference type="Rhea" id="RHEA:62620"/>
        <dbReference type="Rhea" id="RHEA-COMP:10698"/>
        <dbReference type="Rhea" id="RHEA-COMP:10700"/>
        <dbReference type="ChEBI" id="CHEBI:15377"/>
        <dbReference type="ChEBI" id="CHEBI:29950"/>
        <dbReference type="ChEBI" id="CHEBI:30879"/>
        <dbReference type="ChEBI" id="CHEBI:35924"/>
        <dbReference type="ChEBI" id="CHEBI:50058"/>
        <dbReference type="EC" id="1.11.1.24"/>
    </reaction>
</comment>
<keyword evidence="8" id="KW-0676">Redox-active center</keyword>
<evidence type="ECO:0000256" key="2">
    <source>
        <dbReference type="ARBA" id="ARBA00011245"/>
    </source>
</evidence>
<evidence type="ECO:0000256" key="9">
    <source>
        <dbReference type="ARBA" id="ARBA00032824"/>
    </source>
</evidence>
<dbReference type="CDD" id="cd03017">
    <property type="entry name" value="PRX_BCP"/>
    <property type="match status" value="1"/>
</dbReference>
<dbReference type="GO" id="GO:0005737">
    <property type="term" value="C:cytoplasm"/>
    <property type="evidence" value="ECO:0007669"/>
    <property type="project" value="TreeGrafter"/>
</dbReference>
<dbReference type="Gene3D" id="3.40.30.10">
    <property type="entry name" value="Glutaredoxin"/>
    <property type="match status" value="1"/>
</dbReference>
<evidence type="ECO:0000256" key="11">
    <source>
        <dbReference type="ARBA" id="ARBA00049091"/>
    </source>
</evidence>
<dbReference type="InterPro" id="IPR000866">
    <property type="entry name" value="AhpC/TSA"/>
</dbReference>
<dbReference type="PIRSF" id="PIRSF000239">
    <property type="entry name" value="AHPC"/>
    <property type="match status" value="1"/>
</dbReference>
<accession>A0A1F6AX89</accession>
<dbReference type="PANTHER" id="PTHR42801">
    <property type="entry name" value="THIOREDOXIN-DEPENDENT PEROXIDE REDUCTASE"/>
    <property type="match status" value="1"/>
</dbReference>
<evidence type="ECO:0000256" key="7">
    <source>
        <dbReference type="ARBA" id="ARBA00023157"/>
    </source>
</evidence>
<dbReference type="AlphaFoldDB" id="A0A1F6AX89"/>
<keyword evidence="7" id="KW-1015">Disulfide bond</keyword>
<dbReference type="GO" id="GO:0045454">
    <property type="term" value="P:cell redox homeostasis"/>
    <property type="evidence" value="ECO:0007669"/>
    <property type="project" value="TreeGrafter"/>
</dbReference>
<keyword evidence="4 14" id="KW-0575">Peroxidase</keyword>
<organism evidence="14 15">
    <name type="scientific">Candidatus Gottesmanbacteria bacterium RIFCSPLOWO2_01_FULL_46_9</name>
    <dbReference type="NCBI Taxonomy" id="1798394"/>
    <lineage>
        <taxon>Bacteria</taxon>
        <taxon>Candidatus Gottesmaniibacteriota</taxon>
    </lineage>
</organism>
<name>A0A1F6AX89_9BACT</name>
<dbReference type="FunFam" id="3.40.30.10:FF:000007">
    <property type="entry name" value="Thioredoxin-dependent thiol peroxidase"/>
    <property type="match status" value="1"/>
</dbReference>
<keyword evidence="5" id="KW-0049">Antioxidant</keyword>
<dbReference type="EMBL" id="MFJX01000073">
    <property type="protein sequence ID" value="OGG29305.1"/>
    <property type="molecule type" value="Genomic_DNA"/>
</dbReference>
<evidence type="ECO:0000256" key="10">
    <source>
        <dbReference type="ARBA" id="ARBA00038489"/>
    </source>
</evidence>
<comment type="similarity">
    <text evidence="10">Belongs to the peroxiredoxin family. BCP/PrxQ subfamily.</text>
</comment>
<evidence type="ECO:0000313" key="14">
    <source>
        <dbReference type="EMBL" id="OGG29305.1"/>
    </source>
</evidence>
<evidence type="ECO:0000256" key="3">
    <source>
        <dbReference type="ARBA" id="ARBA00013017"/>
    </source>
</evidence>
<evidence type="ECO:0000256" key="12">
    <source>
        <dbReference type="PIRSR" id="PIRSR000239-1"/>
    </source>
</evidence>
<keyword evidence="6" id="KW-0560">Oxidoreductase</keyword>
<evidence type="ECO:0000313" key="15">
    <source>
        <dbReference type="Proteomes" id="UP000176450"/>
    </source>
</evidence>
<dbReference type="InterPro" id="IPR036249">
    <property type="entry name" value="Thioredoxin-like_sf"/>
</dbReference>